<gene>
    <name evidence="1" type="ORF">AFUS01_LOCUS8189</name>
</gene>
<evidence type="ECO:0000313" key="1">
    <source>
        <dbReference type="EMBL" id="CAG7718820.1"/>
    </source>
</evidence>
<accession>A0A8J2JK78</accession>
<dbReference type="AlphaFoldDB" id="A0A8J2JK78"/>
<comment type="caution">
    <text evidence="1">The sequence shown here is derived from an EMBL/GenBank/DDBJ whole genome shotgun (WGS) entry which is preliminary data.</text>
</comment>
<keyword evidence="2" id="KW-1185">Reference proteome</keyword>
<name>A0A8J2JK78_9HEXA</name>
<feature type="non-terminal residue" evidence="1">
    <location>
        <position position="1"/>
    </location>
</feature>
<dbReference type="Proteomes" id="UP000708208">
    <property type="component" value="Unassembled WGS sequence"/>
</dbReference>
<reference evidence="1" key="1">
    <citation type="submission" date="2021-06" db="EMBL/GenBank/DDBJ databases">
        <authorList>
            <person name="Hodson N. C."/>
            <person name="Mongue J. A."/>
            <person name="Jaron S. K."/>
        </authorList>
    </citation>
    <scope>NUCLEOTIDE SEQUENCE</scope>
</reference>
<evidence type="ECO:0000313" key="2">
    <source>
        <dbReference type="Proteomes" id="UP000708208"/>
    </source>
</evidence>
<proteinExistence type="predicted"/>
<dbReference type="EMBL" id="CAJVCH010056219">
    <property type="protein sequence ID" value="CAG7718820.1"/>
    <property type="molecule type" value="Genomic_DNA"/>
</dbReference>
<protein>
    <submittedName>
        <fullName evidence="1">Uncharacterized protein</fullName>
    </submittedName>
</protein>
<sequence length="39" mass="4516">MHRFKSRDILKFRGLGDIFSLAIFKGHSVSELIIIFLPL</sequence>
<organism evidence="1 2">
    <name type="scientific">Allacma fusca</name>
    <dbReference type="NCBI Taxonomy" id="39272"/>
    <lineage>
        <taxon>Eukaryota</taxon>
        <taxon>Metazoa</taxon>
        <taxon>Ecdysozoa</taxon>
        <taxon>Arthropoda</taxon>
        <taxon>Hexapoda</taxon>
        <taxon>Collembola</taxon>
        <taxon>Symphypleona</taxon>
        <taxon>Sminthuridae</taxon>
        <taxon>Allacma</taxon>
    </lineage>
</organism>